<name>A0A1I7W608_HETBA</name>
<dbReference type="GO" id="GO:0000166">
    <property type="term" value="F:nucleotide binding"/>
    <property type="evidence" value="ECO:0007669"/>
    <property type="project" value="UniProtKB-KW"/>
</dbReference>
<dbReference type="GO" id="GO:0001653">
    <property type="term" value="F:peptide receptor activity"/>
    <property type="evidence" value="ECO:0007669"/>
    <property type="project" value="TreeGrafter"/>
</dbReference>
<evidence type="ECO:0000256" key="5">
    <source>
        <dbReference type="ARBA" id="ARBA00022989"/>
    </source>
</evidence>
<dbReference type="Gene3D" id="3.30.70.1230">
    <property type="entry name" value="Nucleotide cyclase"/>
    <property type="match status" value="1"/>
</dbReference>
<dbReference type="SUPFAM" id="SSF55073">
    <property type="entry name" value="Nucleotide cyclase"/>
    <property type="match status" value="1"/>
</dbReference>
<evidence type="ECO:0000256" key="10">
    <source>
        <dbReference type="RuleBase" id="RU000405"/>
    </source>
</evidence>
<comment type="catalytic activity">
    <reaction evidence="1">
        <text>GTP = 3',5'-cyclic GMP + diphosphate</text>
        <dbReference type="Rhea" id="RHEA:13665"/>
        <dbReference type="ChEBI" id="CHEBI:33019"/>
        <dbReference type="ChEBI" id="CHEBI:37565"/>
        <dbReference type="ChEBI" id="CHEBI:57746"/>
        <dbReference type="EC" id="4.6.1.2"/>
    </reaction>
</comment>
<evidence type="ECO:0000256" key="2">
    <source>
        <dbReference type="ARBA" id="ARBA00004370"/>
    </source>
</evidence>
<evidence type="ECO:0000313" key="13">
    <source>
        <dbReference type="WBParaSite" id="Hba_00045"/>
    </source>
</evidence>
<evidence type="ECO:0000256" key="1">
    <source>
        <dbReference type="ARBA" id="ARBA00001436"/>
    </source>
</evidence>
<dbReference type="GO" id="GO:0004383">
    <property type="term" value="F:guanylate cyclase activity"/>
    <property type="evidence" value="ECO:0007669"/>
    <property type="project" value="UniProtKB-EC"/>
</dbReference>
<dbReference type="CDD" id="cd07302">
    <property type="entry name" value="CHD"/>
    <property type="match status" value="1"/>
</dbReference>
<accession>A0A1I7W608</accession>
<keyword evidence="8" id="KW-0325">Glycoprotein</keyword>
<evidence type="ECO:0000256" key="7">
    <source>
        <dbReference type="ARBA" id="ARBA00023170"/>
    </source>
</evidence>
<dbReference type="PROSITE" id="PS00452">
    <property type="entry name" value="GUANYLATE_CYCLASE_1"/>
    <property type="match status" value="1"/>
</dbReference>
<dbReference type="GO" id="GO:0035556">
    <property type="term" value="P:intracellular signal transduction"/>
    <property type="evidence" value="ECO:0007669"/>
    <property type="project" value="InterPro"/>
</dbReference>
<dbReference type="PROSITE" id="PS50125">
    <property type="entry name" value="GUANYLATE_CYCLASE_2"/>
    <property type="match status" value="1"/>
</dbReference>
<comment type="similarity">
    <text evidence="10">Belongs to the adenylyl cyclase class-4/guanylyl cyclase family.</text>
</comment>
<comment type="subcellular location">
    <subcellularLocation>
        <location evidence="2">Membrane</location>
    </subcellularLocation>
</comment>
<dbReference type="InterPro" id="IPR001054">
    <property type="entry name" value="A/G_cyclase"/>
</dbReference>
<dbReference type="GO" id="GO:0004016">
    <property type="term" value="F:adenylate cyclase activity"/>
    <property type="evidence" value="ECO:0007669"/>
    <property type="project" value="TreeGrafter"/>
</dbReference>
<evidence type="ECO:0000259" key="11">
    <source>
        <dbReference type="PROSITE" id="PS50125"/>
    </source>
</evidence>
<evidence type="ECO:0000256" key="3">
    <source>
        <dbReference type="ARBA" id="ARBA00022692"/>
    </source>
</evidence>
<dbReference type="AlphaFoldDB" id="A0A1I7W608"/>
<sequence length="105" mass="11620">MSLLRAIRGFRIPHLPKERINIRVGIHTVQKYFSTGSVVTGVVGMTMPRYCLFGDAVNTASRMESNGKPGRIHISADTMKFLTEVIGGYKTEPRGEVIVKVNSVK</sequence>
<evidence type="ECO:0000256" key="4">
    <source>
        <dbReference type="ARBA" id="ARBA00022741"/>
    </source>
</evidence>
<dbReference type="InterPro" id="IPR018297">
    <property type="entry name" value="A/G_cyclase_CS"/>
</dbReference>
<evidence type="ECO:0000313" key="12">
    <source>
        <dbReference type="Proteomes" id="UP000095283"/>
    </source>
</evidence>
<dbReference type="PANTHER" id="PTHR11920:SF493">
    <property type="entry name" value="RECEPTOR-TYPE GUANYLATE CYCLASE GCY-22"/>
    <property type="match status" value="1"/>
</dbReference>
<dbReference type="InterPro" id="IPR029787">
    <property type="entry name" value="Nucleotide_cyclase"/>
</dbReference>
<dbReference type="Pfam" id="PF00211">
    <property type="entry name" value="Guanylate_cyc"/>
    <property type="match status" value="1"/>
</dbReference>
<keyword evidence="3" id="KW-0812">Transmembrane</keyword>
<keyword evidence="9 10" id="KW-0456">Lyase</keyword>
<evidence type="ECO:0000256" key="9">
    <source>
        <dbReference type="ARBA" id="ARBA00023239"/>
    </source>
</evidence>
<feature type="domain" description="Guanylate cyclase" evidence="11">
    <location>
        <begin position="1"/>
        <end position="64"/>
    </location>
</feature>
<keyword evidence="6" id="KW-0472">Membrane</keyword>
<dbReference type="Proteomes" id="UP000095283">
    <property type="component" value="Unplaced"/>
</dbReference>
<dbReference type="InterPro" id="IPR050401">
    <property type="entry name" value="Cyclic_nucleotide_synthase"/>
</dbReference>
<keyword evidence="4" id="KW-0547">Nucleotide-binding</keyword>
<keyword evidence="5" id="KW-1133">Transmembrane helix</keyword>
<organism evidence="12 13">
    <name type="scientific">Heterorhabditis bacteriophora</name>
    <name type="common">Entomopathogenic nematode worm</name>
    <dbReference type="NCBI Taxonomy" id="37862"/>
    <lineage>
        <taxon>Eukaryota</taxon>
        <taxon>Metazoa</taxon>
        <taxon>Ecdysozoa</taxon>
        <taxon>Nematoda</taxon>
        <taxon>Chromadorea</taxon>
        <taxon>Rhabditida</taxon>
        <taxon>Rhabditina</taxon>
        <taxon>Rhabditomorpha</taxon>
        <taxon>Strongyloidea</taxon>
        <taxon>Heterorhabditidae</taxon>
        <taxon>Heterorhabditis</taxon>
    </lineage>
</organism>
<dbReference type="GO" id="GO:0007168">
    <property type="term" value="P:receptor guanylyl cyclase signaling pathway"/>
    <property type="evidence" value="ECO:0007669"/>
    <property type="project" value="TreeGrafter"/>
</dbReference>
<dbReference type="PANTHER" id="PTHR11920">
    <property type="entry name" value="GUANYLYL CYCLASE"/>
    <property type="match status" value="1"/>
</dbReference>
<keyword evidence="12" id="KW-1185">Reference proteome</keyword>
<proteinExistence type="inferred from homology"/>
<keyword evidence="7" id="KW-0675">Receptor</keyword>
<evidence type="ECO:0000256" key="8">
    <source>
        <dbReference type="ARBA" id="ARBA00023180"/>
    </source>
</evidence>
<dbReference type="GO" id="GO:0005886">
    <property type="term" value="C:plasma membrane"/>
    <property type="evidence" value="ECO:0007669"/>
    <property type="project" value="TreeGrafter"/>
</dbReference>
<dbReference type="WBParaSite" id="Hba_00045">
    <property type="protein sequence ID" value="Hba_00045"/>
    <property type="gene ID" value="Hba_00045"/>
</dbReference>
<protein>
    <submittedName>
        <fullName evidence="13">Guanylate cyclase domain-containing protein</fullName>
    </submittedName>
</protein>
<evidence type="ECO:0000256" key="6">
    <source>
        <dbReference type="ARBA" id="ARBA00023136"/>
    </source>
</evidence>
<reference evidence="13" key="1">
    <citation type="submission" date="2016-11" db="UniProtKB">
        <authorList>
            <consortium name="WormBaseParasite"/>
        </authorList>
    </citation>
    <scope>IDENTIFICATION</scope>
</reference>